<accession>A0ABV8LYU1</accession>
<dbReference type="EMBL" id="JBHSAY010000029">
    <property type="protein sequence ID" value="MFC4136276.1"/>
    <property type="molecule type" value="Genomic_DNA"/>
</dbReference>
<evidence type="ECO:0000313" key="2">
    <source>
        <dbReference type="Proteomes" id="UP001595816"/>
    </source>
</evidence>
<sequence length="52" mass="5239">MIHIPGRSSVRPTVLTPAVLTAVVASAVLTAAGRGLRCGVQDGQFLAGRLPG</sequence>
<protein>
    <submittedName>
        <fullName evidence="1">Uncharacterized protein</fullName>
    </submittedName>
</protein>
<comment type="caution">
    <text evidence="1">The sequence shown here is derived from an EMBL/GenBank/DDBJ whole genome shotgun (WGS) entry which is preliminary data.</text>
</comment>
<dbReference type="RefSeq" id="WP_308197663.1">
    <property type="nucleotide sequence ID" value="NZ_JAMZDZ010000001.1"/>
</dbReference>
<evidence type="ECO:0000313" key="1">
    <source>
        <dbReference type="EMBL" id="MFC4136276.1"/>
    </source>
</evidence>
<dbReference type="Proteomes" id="UP001595816">
    <property type="component" value="Unassembled WGS sequence"/>
</dbReference>
<gene>
    <name evidence="1" type="ORF">ACFOZ4_37200</name>
</gene>
<proteinExistence type="predicted"/>
<organism evidence="1 2">
    <name type="scientific">Hamadaea flava</name>
    <dbReference type="NCBI Taxonomy" id="1742688"/>
    <lineage>
        <taxon>Bacteria</taxon>
        <taxon>Bacillati</taxon>
        <taxon>Actinomycetota</taxon>
        <taxon>Actinomycetes</taxon>
        <taxon>Micromonosporales</taxon>
        <taxon>Micromonosporaceae</taxon>
        <taxon>Hamadaea</taxon>
    </lineage>
</organism>
<name>A0ABV8LYU1_9ACTN</name>
<reference evidence="2" key="1">
    <citation type="journal article" date="2019" name="Int. J. Syst. Evol. Microbiol.">
        <title>The Global Catalogue of Microorganisms (GCM) 10K type strain sequencing project: providing services to taxonomists for standard genome sequencing and annotation.</title>
        <authorList>
            <consortium name="The Broad Institute Genomics Platform"/>
            <consortium name="The Broad Institute Genome Sequencing Center for Infectious Disease"/>
            <person name="Wu L."/>
            <person name="Ma J."/>
        </authorList>
    </citation>
    <scope>NUCLEOTIDE SEQUENCE [LARGE SCALE GENOMIC DNA]</scope>
    <source>
        <strain evidence="2">CGMCC 4.7289</strain>
    </source>
</reference>
<keyword evidence="2" id="KW-1185">Reference proteome</keyword>